<dbReference type="Proteomes" id="UP000256899">
    <property type="component" value="Unassembled WGS sequence"/>
</dbReference>
<keyword evidence="3" id="KW-1185">Reference proteome</keyword>
<proteinExistence type="predicted"/>
<reference evidence="3" key="1">
    <citation type="submission" date="2018-08" db="EMBL/GenBank/DDBJ databases">
        <title>Thalassotalea euphylliae genome.</title>
        <authorList>
            <person name="Summers S."/>
            <person name="Rice S.A."/>
            <person name="Freckelton M.L."/>
            <person name="Nedved B.T."/>
            <person name="Hadfield M.G."/>
        </authorList>
    </citation>
    <scope>NUCLEOTIDE SEQUENCE [LARGE SCALE GENOMIC DNA]</scope>
    <source>
        <strain evidence="3">H3</strain>
    </source>
</reference>
<comment type="caution">
    <text evidence="2">The sequence shown here is derived from an EMBL/GenBank/DDBJ whole genome shotgun (WGS) entry which is preliminary data.</text>
</comment>
<keyword evidence="1" id="KW-0472">Membrane</keyword>
<evidence type="ECO:0000313" key="2">
    <source>
        <dbReference type="EMBL" id="REL30364.1"/>
    </source>
</evidence>
<gene>
    <name evidence="2" type="ORF">DXX94_06365</name>
</gene>
<feature type="transmembrane region" description="Helical" evidence="1">
    <location>
        <begin position="15"/>
        <end position="35"/>
    </location>
</feature>
<dbReference type="EMBL" id="QUOT01000001">
    <property type="protein sequence ID" value="REL30364.1"/>
    <property type="molecule type" value="Genomic_DNA"/>
</dbReference>
<evidence type="ECO:0000313" key="3">
    <source>
        <dbReference type="Proteomes" id="UP000256899"/>
    </source>
</evidence>
<evidence type="ECO:0000256" key="1">
    <source>
        <dbReference type="SAM" id="Phobius"/>
    </source>
</evidence>
<accession>A0A3E0U0V8</accession>
<keyword evidence="1" id="KW-1133">Transmembrane helix</keyword>
<dbReference type="AlphaFoldDB" id="A0A3E0U0V8"/>
<keyword evidence="1" id="KW-0812">Transmembrane</keyword>
<feature type="transmembrane region" description="Helical" evidence="1">
    <location>
        <begin position="41"/>
        <end position="62"/>
    </location>
</feature>
<organism evidence="2 3">
    <name type="scientific">Thalassotalea euphylliae</name>
    <dbReference type="NCBI Taxonomy" id="1655234"/>
    <lineage>
        <taxon>Bacteria</taxon>
        <taxon>Pseudomonadati</taxon>
        <taxon>Pseudomonadota</taxon>
        <taxon>Gammaproteobacteria</taxon>
        <taxon>Alteromonadales</taxon>
        <taxon>Colwelliaceae</taxon>
        <taxon>Thalassotalea</taxon>
    </lineage>
</organism>
<protein>
    <submittedName>
        <fullName evidence="2">Uncharacterized protein</fullName>
    </submittedName>
</protein>
<dbReference type="RefSeq" id="WP_116014631.1">
    <property type="nucleotide sequence ID" value="NZ_QUOT01000001.1"/>
</dbReference>
<name>A0A3E0U0V8_9GAMM</name>
<sequence>MKVIEKGELLIVSSYPYKLAIACLAVVSLTLFTTLHQQLSLAAILLGFFVPTICLLVLDFKLSIFDSTSRKLLISQFSLRGKHRVLLAFDDIKEVRSQTPQGLKVNRNAGVVAVITAENFYPITTLTDSNYRQQTALINRIERLCLG</sequence>